<evidence type="ECO:0000313" key="10">
    <source>
        <dbReference type="Proteomes" id="UP000550136"/>
    </source>
</evidence>
<feature type="chain" id="PRO_5036102945" evidence="7">
    <location>
        <begin position="20"/>
        <end position="290"/>
    </location>
</feature>
<dbReference type="Proteomes" id="UP000550136">
    <property type="component" value="Unassembled WGS sequence"/>
</dbReference>
<keyword evidence="4 6" id="KW-1133">Transmembrane helix</keyword>
<dbReference type="Pfam" id="PF09678">
    <property type="entry name" value="Caa3_CtaG"/>
    <property type="match status" value="1"/>
</dbReference>
<feature type="transmembrane region" description="Helical" evidence="6">
    <location>
        <begin position="183"/>
        <end position="202"/>
    </location>
</feature>
<feature type="transmembrane region" description="Helical" evidence="6">
    <location>
        <begin position="69"/>
        <end position="86"/>
    </location>
</feature>
<evidence type="ECO:0000256" key="1">
    <source>
        <dbReference type="ARBA" id="ARBA00004651"/>
    </source>
</evidence>
<evidence type="ECO:0000256" key="2">
    <source>
        <dbReference type="ARBA" id="ARBA00022475"/>
    </source>
</evidence>
<dbReference type="EMBL" id="CP065713">
    <property type="protein sequence ID" value="QPT07178.1"/>
    <property type="molecule type" value="Genomic_DNA"/>
</dbReference>
<feature type="transmembrane region" description="Helical" evidence="6">
    <location>
        <begin position="38"/>
        <end position="57"/>
    </location>
</feature>
<reference evidence="8 10" key="1">
    <citation type="submission" date="2020-05" db="EMBL/GenBank/DDBJ databases">
        <title>Draft Genome Sequences of Sphingomonas sp. Isolated from the International Space Station.</title>
        <authorList>
            <person name="Bijlani S."/>
            <person name="Singh N.K."/>
            <person name="Mason C.E."/>
            <person name="Wang C.C."/>
            <person name="Venkateswaran K."/>
        </authorList>
    </citation>
    <scope>NUCLEOTIDE SEQUENCE [LARGE SCALE GENOMIC DNA]</scope>
    <source>
        <strain evidence="8 10">FKI-L5-BR-P1</strain>
    </source>
</reference>
<gene>
    <name evidence="8" type="ORF">HKX06_20625</name>
    <name evidence="9" type="ORF">I6G38_09785</name>
</gene>
<keyword evidence="2" id="KW-1003">Cell membrane</keyword>
<feature type="transmembrane region" description="Helical" evidence="6">
    <location>
        <begin position="149"/>
        <end position="171"/>
    </location>
</feature>
<feature type="signal peptide" evidence="7">
    <location>
        <begin position="1"/>
        <end position="19"/>
    </location>
</feature>
<protein>
    <submittedName>
        <fullName evidence="8">Cytochrome c oxidase assembly protein</fullName>
    </submittedName>
</protein>
<organism evidence="8 10">
    <name type="scientific">Sphingomonas paucimobilis</name>
    <name type="common">Pseudomonas paucimobilis</name>
    <dbReference type="NCBI Taxonomy" id="13689"/>
    <lineage>
        <taxon>Bacteria</taxon>
        <taxon>Pseudomonadati</taxon>
        <taxon>Pseudomonadota</taxon>
        <taxon>Alphaproteobacteria</taxon>
        <taxon>Sphingomonadales</taxon>
        <taxon>Sphingomonadaceae</taxon>
        <taxon>Sphingomonas</taxon>
    </lineage>
</organism>
<evidence type="ECO:0000313" key="11">
    <source>
        <dbReference type="Proteomes" id="UP000594836"/>
    </source>
</evidence>
<evidence type="ECO:0000256" key="3">
    <source>
        <dbReference type="ARBA" id="ARBA00022692"/>
    </source>
</evidence>
<keyword evidence="3 6" id="KW-0812">Transmembrane</keyword>
<dbReference type="RefSeq" id="WP_042469506.1">
    <property type="nucleotide sequence ID" value="NZ_AP023323.1"/>
</dbReference>
<proteinExistence type="predicted"/>
<reference evidence="9 11" key="2">
    <citation type="submission" date="2020-12" db="EMBL/GenBank/DDBJ databases">
        <title>FDA dAtabase for Regulatory Grade micrObial Sequences (FDA-ARGOS): Supporting development and validation of Infectious Disease Dx tests.</title>
        <authorList>
            <person name="Sproer C."/>
            <person name="Gronow S."/>
            <person name="Severitt S."/>
            <person name="Schroder I."/>
            <person name="Tallon L."/>
            <person name="Sadzewicz L."/>
            <person name="Zhao X."/>
            <person name="Boylan J."/>
            <person name="Ott S."/>
            <person name="Bowen H."/>
            <person name="Vavikolanu K."/>
            <person name="Mehta A."/>
            <person name="Aluvathingal J."/>
            <person name="Nadendla S."/>
            <person name="Lowell S."/>
            <person name="Myers T."/>
            <person name="Yan Y."/>
            <person name="Sichtig H."/>
        </authorList>
    </citation>
    <scope>NUCLEOTIDE SEQUENCE [LARGE SCALE GENOMIC DNA]</scope>
    <source>
        <strain evidence="9 11">FDAARGOS_881</strain>
    </source>
</reference>
<evidence type="ECO:0000256" key="5">
    <source>
        <dbReference type="ARBA" id="ARBA00023136"/>
    </source>
</evidence>
<evidence type="ECO:0000313" key="8">
    <source>
        <dbReference type="EMBL" id="NNG59751.1"/>
    </source>
</evidence>
<accession>A0A411LN52</accession>
<evidence type="ECO:0000256" key="7">
    <source>
        <dbReference type="SAM" id="SignalP"/>
    </source>
</evidence>
<name>A0A411LN52_SPHPI</name>
<evidence type="ECO:0000256" key="6">
    <source>
        <dbReference type="SAM" id="Phobius"/>
    </source>
</evidence>
<dbReference type="EMBL" id="JABEOU010000064">
    <property type="protein sequence ID" value="NNG59751.1"/>
    <property type="molecule type" value="Genomic_DNA"/>
</dbReference>
<feature type="transmembrane region" description="Helical" evidence="6">
    <location>
        <begin position="106"/>
        <end position="128"/>
    </location>
</feature>
<evidence type="ECO:0000256" key="4">
    <source>
        <dbReference type="ARBA" id="ARBA00022989"/>
    </source>
</evidence>
<dbReference type="AlphaFoldDB" id="A0A411LN52"/>
<evidence type="ECO:0000313" key="9">
    <source>
        <dbReference type="EMBL" id="QPT07178.1"/>
    </source>
</evidence>
<keyword evidence="7" id="KW-0732">Signal</keyword>
<feature type="transmembrane region" description="Helical" evidence="6">
    <location>
        <begin position="214"/>
        <end position="240"/>
    </location>
</feature>
<dbReference type="OrthoDB" id="259025at2"/>
<keyword evidence="5 6" id="KW-0472">Membrane</keyword>
<comment type="subcellular location">
    <subcellularLocation>
        <location evidence="1">Cell membrane</location>
        <topology evidence="1">Multi-pass membrane protein</topology>
    </subcellularLocation>
</comment>
<feature type="transmembrane region" description="Helical" evidence="6">
    <location>
        <begin position="260"/>
        <end position="281"/>
    </location>
</feature>
<dbReference type="Proteomes" id="UP000594836">
    <property type="component" value="Chromosome"/>
</dbReference>
<sequence>MRRVKAMAALAFLAAPAWAHDTGQPHDEPPGWTLDPWIIVPLLFALLLFATGWRRLARRSGRGRAPWGRRAWLFATGWLILGIALVSPLHDAGERSFAAHMFEHELIMLVAAPLLVLAEPLPVMLWAFPAAGRRAIGSLVMAPVIAVPWRMVSAPVTATLVQATALWLWHAPVLFDLALAHEGWHAAQHLSFLASALFFWSAMLGRHVAAGTAALCLVATSIVSGALGALMAFATSPWYVGYARLGLAPFGLTPAEDQQLAGLLMWVPGGVVHAAAALIVMRRLLRTADV</sequence>
<dbReference type="InterPro" id="IPR019108">
    <property type="entry name" value="Caa3_assmbl_CtaG-rel"/>
</dbReference>
<dbReference type="GeneID" id="78528570"/>
<dbReference type="GO" id="GO:0005886">
    <property type="term" value="C:plasma membrane"/>
    <property type="evidence" value="ECO:0007669"/>
    <property type="project" value="UniProtKB-SubCell"/>
</dbReference>